<protein>
    <submittedName>
        <fullName evidence="3">Ebs-bah-phd domain-containing protein</fullName>
    </submittedName>
</protein>
<dbReference type="InParanoid" id="A0A151GE89"/>
<dbReference type="OrthoDB" id="10259622at2759"/>
<dbReference type="GeneID" id="63720011"/>
<dbReference type="InterPro" id="IPR013083">
    <property type="entry name" value="Znf_RING/FYVE/PHD"/>
</dbReference>
<dbReference type="InterPro" id="IPR043151">
    <property type="entry name" value="BAH_sf"/>
</dbReference>
<feature type="compositionally biased region" description="Basic and acidic residues" evidence="1">
    <location>
        <begin position="288"/>
        <end position="307"/>
    </location>
</feature>
<feature type="compositionally biased region" description="Basic and acidic residues" evidence="1">
    <location>
        <begin position="45"/>
        <end position="54"/>
    </location>
</feature>
<dbReference type="GO" id="GO:0003682">
    <property type="term" value="F:chromatin binding"/>
    <property type="evidence" value="ECO:0007669"/>
    <property type="project" value="InterPro"/>
</dbReference>
<dbReference type="AlphaFoldDB" id="A0A151GE89"/>
<dbReference type="InterPro" id="IPR001025">
    <property type="entry name" value="BAH_dom"/>
</dbReference>
<feature type="region of interest" description="Disordered" evidence="1">
    <location>
        <begin position="288"/>
        <end position="384"/>
    </location>
</feature>
<evidence type="ECO:0000313" key="4">
    <source>
        <dbReference type="Proteomes" id="UP000076580"/>
    </source>
</evidence>
<dbReference type="Proteomes" id="UP000076580">
    <property type="component" value="Chromosome 03"/>
</dbReference>
<keyword evidence="4" id="KW-1185">Reference proteome</keyword>
<evidence type="ECO:0000313" key="3">
    <source>
        <dbReference type="EMBL" id="KYK55405.1"/>
    </source>
</evidence>
<reference evidence="3 4" key="1">
    <citation type="journal article" date="2016" name="Sci. Rep.">
        <title>Insights into Adaptations to a Near-Obligate Nematode Endoparasitic Lifestyle from the Finished Genome of Drechmeria coniospora.</title>
        <authorList>
            <person name="Zhang L."/>
            <person name="Zhou Z."/>
            <person name="Guo Q."/>
            <person name="Fokkens L."/>
            <person name="Miskei M."/>
            <person name="Pocsi I."/>
            <person name="Zhang W."/>
            <person name="Chen M."/>
            <person name="Wang L."/>
            <person name="Sun Y."/>
            <person name="Donzelli B.G."/>
            <person name="Gibson D.M."/>
            <person name="Nelson D.R."/>
            <person name="Luo J.G."/>
            <person name="Rep M."/>
            <person name="Liu H."/>
            <person name="Yang S."/>
            <person name="Wang J."/>
            <person name="Krasnoff S.B."/>
            <person name="Xu Y."/>
            <person name="Molnar I."/>
            <person name="Lin M."/>
        </authorList>
    </citation>
    <scope>NUCLEOTIDE SEQUENCE [LARGE SCALE GENOMIC DNA]</scope>
    <source>
        <strain evidence="3 4">ARSEF 6962</strain>
    </source>
</reference>
<sequence length="431" mass="48933">MSAKSRKRSRAVTDENRADCPFTVSMVSTPSYEEWDHTTKKRKRNGPDDGRKESVQASPFEPRGKFKTHSNMDVSYTVEPSRPWFDMTRYNSFVLNNVKYFNEDFVYIANDATIERQKDPHKDADQQDLLPSNDYWVAKILEVRALDEHHVYARVYWMYSPDELPPNTLDNKKLVSGRQPYHGQNELIASNHMDIINVVSVAMRAVVNHWVESDDEQVQDALYWRQAFDCRTSQLSTVEHTCRCKTPANPDKTLVGCSNSQCEQWLHYECLLDDLLTRVYATLGTDKAHQTVERPVKRESDDTKDSLHSTTPIKIKNETAPTPSNDKDGANGSPRPVKRNAEDVGGKATASPVSGTPTLAAEKLSRSSSTKKGRFKRPEGQQPYEGLFEAKLRLDDGPTVWEVTDLRPNVSGGDRTWTEKVDCLVCGTKIE</sequence>
<dbReference type="PROSITE" id="PS51038">
    <property type="entry name" value="BAH"/>
    <property type="match status" value="1"/>
</dbReference>
<dbReference type="CDD" id="cd04370">
    <property type="entry name" value="BAH"/>
    <property type="match status" value="1"/>
</dbReference>
<dbReference type="InterPro" id="IPR011011">
    <property type="entry name" value="Znf_FYVE_PHD"/>
</dbReference>
<proteinExistence type="predicted"/>
<accession>A0A151GE89</accession>
<dbReference type="PANTHER" id="PTHR46364">
    <property type="entry name" value="OS08G0421900 PROTEIN"/>
    <property type="match status" value="1"/>
</dbReference>
<comment type="caution">
    <text evidence="3">The sequence shown here is derived from an EMBL/GenBank/DDBJ whole genome shotgun (WGS) entry which is preliminary data.</text>
</comment>
<dbReference type="STRING" id="98403.A0A151GE89"/>
<feature type="domain" description="BAH" evidence="2">
    <location>
        <begin position="98"/>
        <end position="239"/>
    </location>
</feature>
<evidence type="ECO:0000256" key="1">
    <source>
        <dbReference type="SAM" id="MobiDB-lite"/>
    </source>
</evidence>
<gene>
    <name evidence="3" type="ORF">DCS_07368</name>
</gene>
<feature type="region of interest" description="Disordered" evidence="1">
    <location>
        <begin position="1"/>
        <end position="66"/>
    </location>
</feature>
<organism evidence="3 4">
    <name type="scientific">Drechmeria coniospora</name>
    <name type="common">Nematophagous fungus</name>
    <name type="synonym">Meria coniospora</name>
    <dbReference type="NCBI Taxonomy" id="98403"/>
    <lineage>
        <taxon>Eukaryota</taxon>
        <taxon>Fungi</taxon>
        <taxon>Dikarya</taxon>
        <taxon>Ascomycota</taxon>
        <taxon>Pezizomycotina</taxon>
        <taxon>Sordariomycetes</taxon>
        <taxon>Hypocreomycetidae</taxon>
        <taxon>Hypocreales</taxon>
        <taxon>Ophiocordycipitaceae</taxon>
        <taxon>Drechmeria</taxon>
    </lineage>
</organism>
<name>A0A151GE89_DRECN</name>
<dbReference type="RefSeq" id="XP_040654757.1">
    <property type="nucleotide sequence ID" value="XM_040804653.1"/>
</dbReference>
<dbReference type="EMBL" id="LAYC01000003">
    <property type="protein sequence ID" value="KYK55405.1"/>
    <property type="molecule type" value="Genomic_DNA"/>
</dbReference>
<evidence type="ECO:0000259" key="2">
    <source>
        <dbReference type="PROSITE" id="PS51038"/>
    </source>
</evidence>
<dbReference type="Gene3D" id="3.30.40.10">
    <property type="entry name" value="Zinc/RING finger domain, C3HC4 (zinc finger)"/>
    <property type="match status" value="1"/>
</dbReference>
<dbReference type="SUPFAM" id="SSF57903">
    <property type="entry name" value="FYVE/PHD zinc finger"/>
    <property type="match status" value="1"/>
</dbReference>
<feature type="compositionally biased region" description="Basic residues" evidence="1">
    <location>
        <begin position="1"/>
        <end position="10"/>
    </location>
</feature>
<dbReference type="Gene3D" id="2.30.30.490">
    <property type="match status" value="1"/>
</dbReference>